<comment type="cofactor">
    <cofactor evidence="1">
        <name>Mg(2+)</name>
        <dbReference type="ChEBI" id="CHEBI:18420"/>
    </cofactor>
</comment>
<dbReference type="GO" id="GO:0000287">
    <property type="term" value="F:magnesium ion binding"/>
    <property type="evidence" value="ECO:0007669"/>
    <property type="project" value="UniProtKB-UniRule"/>
</dbReference>
<dbReference type="InterPro" id="IPR027417">
    <property type="entry name" value="P-loop_NTPase"/>
</dbReference>
<comment type="catalytic activity">
    <reaction evidence="1">
        <text>(7R,8S)-7,8-diammoniononanoate + CO2 + ATP = (4R,5S)-dethiobiotin + ADP + phosphate + 3 H(+)</text>
        <dbReference type="Rhea" id="RHEA:15805"/>
        <dbReference type="ChEBI" id="CHEBI:15378"/>
        <dbReference type="ChEBI" id="CHEBI:16526"/>
        <dbReference type="ChEBI" id="CHEBI:30616"/>
        <dbReference type="ChEBI" id="CHEBI:43474"/>
        <dbReference type="ChEBI" id="CHEBI:149469"/>
        <dbReference type="ChEBI" id="CHEBI:149473"/>
        <dbReference type="ChEBI" id="CHEBI:456216"/>
        <dbReference type="EC" id="6.3.3.3"/>
    </reaction>
</comment>
<feature type="binding site" evidence="1">
    <location>
        <position position="115"/>
    </location>
    <ligand>
        <name>Mg(2+)</name>
        <dbReference type="ChEBI" id="CHEBI:18420"/>
    </ligand>
</feature>
<keyword evidence="1" id="KW-0436">Ligase</keyword>
<dbReference type="GO" id="GO:0004141">
    <property type="term" value="F:dethiobiotin synthase activity"/>
    <property type="evidence" value="ECO:0007669"/>
    <property type="project" value="UniProtKB-UniRule"/>
</dbReference>
<accession>A0A0F7BZD7</accession>
<dbReference type="UniPathway" id="UPA00078">
    <property type="reaction ID" value="UER00161"/>
</dbReference>
<dbReference type="GO" id="GO:0005524">
    <property type="term" value="F:ATP binding"/>
    <property type="evidence" value="ECO:0007669"/>
    <property type="project" value="UniProtKB-UniRule"/>
</dbReference>
<dbReference type="PANTHER" id="PTHR43210:SF5">
    <property type="entry name" value="DETHIOBIOTIN SYNTHETASE"/>
    <property type="match status" value="1"/>
</dbReference>
<dbReference type="NCBIfam" id="TIGR00347">
    <property type="entry name" value="bioD"/>
    <property type="match status" value="1"/>
</dbReference>
<feature type="binding site" evidence="1">
    <location>
        <position position="19"/>
    </location>
    <ligand>
        <name>Mg(2+)</name>
        <dbReference type="ChEBI" id="CHEBI:18420"/>
    </ligand>
</feature>
<keyword evidence="1" id="KW-0460">Magnesium</keyword>
<keyword evidence="1" id="KW-0093">Biotin biosynthesis</keyword>
<protein>
    <recommendedName>
        <fullName evidence="1">ATP-dependent dethiobiotin synthetase BioD</fullName>
        <ecNumber evidence="1">6.3.3.3</ecNumber>
    </recommendedName>
    <alternativeName>
        <fullName evidence="1">DTB synthetase</fullName>
        <shortName evidence="1">DTBS</shortName>
    </alternativeName>
    <alternativeName>
        <fullName evidence="1">Dethiobiotin synthase</fullName>
    </alternativeName>
</protein>
<dbReference type="SUPFAM" id="SSF52540">
    <property type="entry name" value="P-loop containing nucleoside triphosphate hydrolases"/>
    <property type="match status" value="1"/>
</dbReference>
<comment type="caution">
    <text evidence="1">Lacks conserved residue(s) required for the propagation of feature annotation.</text>
</comment>
<dbReference type="CDD" id="cd03109">
    <property type="entry name" value="DTBS"/>
    <property type="match status" value="1"/>
</dbReference>
<name>A0A0F7BZD7_BRELA</name>
<dbReference type="HAMAP" id="MF_00336">
    <property type="entry name" value="BioD"/>
    <property type="match status" value="1"/>
</dbReference>
<keyword evidence="1" id="KW-0067">ATP-binding</keyword>
<feature type="active site" evidence="1">
    <location>
        <position position="40"/>
    </location>
</feature>
<dbReference type="EMBL" id="CP011074">
    <property type="protein sequence ID" value="AKF93689.1"/>
    <property type="molecule type" value="Genomic_DNA"/>
</dbReference>
<dbReference type="Gene3D" id="3.40.50.300">
    <property type="entry name" value="P-loop containing nucleotide triphosphate hydrolases"/>
    <property type="match status" value="1"/>
</dbReference>
<dbReference type="RefSeq" id="WP_031412585.1">
    <property type="nucleotide sequence ID" value="NZ_CP011074.1"/>
</dbReference>
<dbReference type="Pfam" id="PF13500">
    <property type="entry name" value="AAA_26"/>
    <property type="match status" value="1"/>
</dbReference>
<dbReference type="PANTHER" id="PTHR43210">
    <property type="entry name" value="DETHIOBIOTIN SYNTHETASE"/>
    <property type="match status" value="1"/>
</dbReference>
<dbReference type="PIRSF" id="PIRSF006755">
    <property type="entry name" value="DTB_synth"/>
    <property type="match status" value="1"/>
</dbReference>
<keyword evidence="1" id="KW-0479">Metal-binding</keyword>
<comment type="pathway">
    <text evidence="1">Cofactor biosynthesis; biotin biosynthesis; biotin from 7,8-diaminononanoate: step 1/2.</text>
</comment>
<evidence type="ECO:0000313" key="2">
    <source>
        <dbReference type="EMBL" id="AKF93689.1"/>
    </source>
</evidence>
<feature type="binding site" evidence="1">
    <location>
        <begin position="15"/>
        <end position="20"/>
    </location>
    <ligand>
        <name>ATP</name>
        <dbReference type="ChEBI" id="CHEBI:30616"/>
    </ligand>
</feature>
<feature type="binding site" evidence="1">
    <location>
        <begin position="115"/>
        <end position="118"/>
    </location>
    <ligand>
        <name>ATP</name>
        <dbReference type="ChEBI" id="CHEBI:30616"/>
    </ligand>
</feature>
<sequence length="236" mass="25437">MRHTNGIFIAGTDTEIGKTIITASLAATLLQKNLDMGVWKPVQSGARADDIQSDASRIKALAGLKDAPHEIAPLSFVEPVTPHLAAIREGTILTLPGIIQAGELLFARHKNLLVEGAGGLLAPLTDTKLGIDLIKQLGFSVLLVARGGLGTINHTLLSIEALRTREIPILGVILNQIEAALSMTAIRKNADYIEDFGKVPVLGLFPYLAEPITKNQLIEVIEKHIQLTPILREFQD</sequence>
<gene>
    <name evidence="1" type="primary">bioD</name>
    <name evidence="2" type="ORF">EX87_08645</name>
</gene>
<comment type="subunit">
    <text evidence="1">Homodimer.</text>
</comment>
<comment type="similarity">
    <text evidence="1">Belongs to the dethiobiotin synthetase family.</text>
</comment>
<feature type="binding site" evidence="1">
    <location>
        <position position="54"/>
    </location>
    <ligand>
        <name>Mg(2+)</name>
        <dbReference type="ChEBI" id="CHEBI:18420"/>
    </ligand>
</feature>
<organism evidence="2">
    <name type="scientific">Brevibacillus laterosporus</name>
    <name type="common">Bacillus laterosporus</name>
    <dbReference type="NCBI Taxonomy" id="1465"/>
    <lineage>
        <taxon>Bacteria</taxon>
        <taxon>Bacillati</taxon>
        <taxon>Bacillota</taxon>
        <taxon>Bacilli</taxon>
        <taxon>Bacillales</taxon>
        <taxon>Paenibacillaceae</taxon>
        <taxon>Brevibacillus</taxon>
    </lineage>
</organism>
<feature type="binding site" evidence="1">
    <location>
        <begin position="175"/>
        <end position="176"/>
    </location>
    <ligand>
        <name>ATP</name>
        <dbReference type="ChEBI" id="CHEBI:30616"/>
    </ligand>
</feature>
<feature type="binding site" evidence="1">
    <location>
        <position position="54"/>
    </location>
    <ligand>
        <name>ATP</name>
        <dbReference type="ChEBI" id="CHEBI:30616"/>
    </ligand>
</feature>
<proteinExistence type="inferred from homology"/>
<feature type="binding site" evidence="1">
    <location>
        <position position="44"/>
    </location>
    <ligand>
        <name>substrate</name>
    </ligand>
</feature>
<dbReference type="AlphaFoldDB" id="A0A0F7BZD7"/>
<dbReference type="EC" id="6.3.3.3" evidence="1"/>
<keyword evidence="1" id="KW-0547">Nucleotide-binding</keyword>
<comment type="function">
    <text evidence="1">Catalyzes a mechanistically unusual reaction, the ATP-dependent insertion of CO2 between the N7 and N8 nitrogen atoms of 7,8-diaminopelargonic acid (DAPA, also called 7,8-diammoniononanoate) to form a ureido ring.</text>
</comment>
<dbReference type="GO" id="GO:0005829">
    <property type="term" value="C:cytosol"/>
    <property type="evidence" value="ECO:0007669"/>
    <property type="project" value="TreeGrafter"/>
</dbReference>
<dbReference type="InterPro" id="IPR004472">
    <property type="entry name" value="DTB_synth_BioD"/>
</dbReference>
<keyword evidence="1" id="KW-0963">Cytoplasm</keyword>
<comment type="subcellular location">
    <subcellularLocation>
        <location evidence="1">Cytoplasm</location>
    </subcellularLocation>
</comment>
<feature type="binding site" evidence="1">
    <location>
        <begin position="206"/>
        <end position="208"/>
    </location>
    <ligand>
        <name>ATP</name>
        <dbReference type="ChEBI" id="CHEBI:30616"/>
    </ligand>
</feature>
<reference evidence="2" key="1">
    <citation type="submission" date="2015-03" db="EMBL/GenBank/DDBJ databases">
        <title>MIGS Cultured Bacterial/Archaeal sample from Brevibacillus laterosporus.</title>
        <authorList>
            <person name="Zeng D."/>
            <person name="Zhu L."/>
            <person name="Dong G."/>
            <person name="Ye W."/>
            <person name="Ren D."/>
            <person name="Wu L."/>
            <person name="Xu J."/>
            <person name="Li G."/>
            <person name="Guo L."/>
        </authorList>
    </citation>
    <scope>NUCLEOTIDE SEQUENCE</scope>
    <source>
        <strain evidence="2">B9</strain>
    </source>
</reference>
<evidence type="ECO:0000256" key="1">
    <source>
        <dbReference type="HAMAP-Rule" id="MF_00336"/>
    </source>
</evidence>
<dbReference type="GO" id="GO:0009102">
    <property type="term" value="P:biotin biosynthetic process"/>
    <property type="evidence" value="ECO:0007669"/>
    <property type="project" value="UniProtKB-UniRule"/>
</dbReference>